<dbReference type="InterPro" id="IPR051427">
    <property type="entry name" value="Nectin/Nectin-like"/>
</dbReference>
<evidence type="ECO:0000256" key="5">
    <source>
        <dbReference type="ARBA" id="ARBA00023157"/>
    </source>
</evidence>
<dbReference type="STRING" id="56723.ENSLBEP00000014768"/>
<dbReference type="InterPro" id="IPR003599">
    <property type="entry name" value="Ig_sub"/>
</dbReference>
<dbReference type="SUPFAM" id="SSF48726">
    <property type="entry name" value="Immunoglobulin"/>
    <property type="match status" value="1"/>
</dbReference>
<dbReference type="Proteomes" id="UP000261660">
    <property type="component" value="Unplaced"/>
</dbReference>
<dbReference type="InterPro" id="IPR007110">
    <property type="entry name" value="Ig-like_dom"/>
</dbReference>
<evidence type="ECO:0000256" key="1">
    <source>
        <dbReference type="ARBA" id="ARBA00004370"/>
    </source>
</evidence>
<dbReference type="GeneTree" id="ENSGT01030000234778"/>
<evidence type="ECO:0000256" key="4">
    <source>
        <dbReference type="ARBA" id="ARBA00023136"/>
    </source>
</evidence>
<comment type="subcellular location">
    <subcellularLocation>
        <location evidence="1">Membrane</location>
    </subcellularLocation>
</comment>
<dbReference type="InterPro" id="IPR013106">
    <property type="entry name" value="Ig_V-set"/>
</dbReference>
<dbReference type="InterPro" id="IPR013783">
    <property type="entry name" value="Ig-like_fold"/>
</dbReference>
<dbReference type="Pfam" id="PF07686">
    <property type="entry name" value="V-set"/>
    <property type="match status" value="1"/>
</dbReference>
<dbReference type="Ensembl" id="ENSLBET00000015669.1">
    <property type="protein sequence ID" value="ENSLBEP00000014768.1"/>
    <property type="gene ID" value="ENSLBEG00000011525.1"/>
</dbReference>
<evidence type="ECO:0000256" key="2">
    <source>
        <dbReference type="ARBA" id="ARBA00022729"/>
    </source>
</evidence>
<evidence type="ECO:0000256" key="3">
    <source>
        <dbReference type="ARBA" id="ARBA00022737"/>
    </source>
</evidence>
<evidence type="ECO:0000313" key="9">
    <source>
        <dbReference type="Proteomes" id="UP000261660"/>
    </source>
</evidence>
<keyword evidence="3" id="KW-0677">Repeat</keyword>
<sequence length="163" mass="18160">RATRRVKIYCLNAGQIKAQPEVTGYVGHDVTLPCPLIKNRAENISQVEWKLQQPNCSEISIIVFISREQFTVKDTFLKDRVEISEQSLIIRDVKMRDAGSYTCSLSAFPSGILEGTTTLVVLDQMYAAVMLKDFSWTHGGLQKNALKAAVCKLMCSPHVGVIK</sequence>
<dbReference type="PANTHER" id="PTHR23277:SF108">
    <property type="entry name" value="FASCICLIN-3"/>
    <property type="match status" value="1"/>
</dbReference>
<reference evidence="8" key="2">
    <citation type="submission" date="2025-09" db="UniProtKB">
        <authorList>
            <consortium name="Ensembl"/>
        </authorList>
    </citation>
    <scope>IDENTIFICATION</scope>
</reference>
<dbReference type="SMART" id="SM00409">
    <property type="entry name" value="IG"/>
    <property type="match status" value="1"/>
</dbReference>
<dbReference type="GO" id="GO:0016020">
    <property type="term" value="C:membrane"/>
    <property type="evidence" value="ECO:0007669"/>
    <property type="project" value="UniProtKB-SubCell"/>
</dbReference>
<keyword evidence="4" id="KW-0472">Membrane</keyword>
<keyword evidence="9" id="KW-1185">Reference proteome</keyword>
<dbReference type="GO" id="GO:0007156">
    <property type="term" value="P:homophilic cell adhesion via plasma membrane adhesion molecules"/>
    <property type="evidence" value="ECO:0007669"/>
    <property type="project" value="TreeGrafter"/>
</dbReference>
<feature type="domain" description="Ig-like" evidence="7">
    <location>
        <begin position="27"/>
        <end position="120"/>
    </location>
</feature>
<dbReference type="GO" id="GO:0007157">
    <property type="term" value="P:heterophilic cell-cell adhesion via plasma membrane cell adhesion molecules"/>
    <property type="evidence" value="ECO:0007669"/>
    <property type="project" value="TreeGrafter"/>
</dbReference>
<dbReference type="Gene3D" id="2.60.40.10">
    <property type="entry name" value="Immunoglobulins"/>
    <property type="match status" value="1"/>
</dbReference>
<evidence type="ECO:0000256" key="6">
    <source>
        <dbReference type="ARBA" id="ARBA00023180"/>
    </source>
</evidence>
<dbReference type="PROSITE" id="PS50835">
    <property type="entry name" value="IG_LIKE"/>
    <property type="match status" value="1"/>
</dbReference>
<organism evidence="8 9">
    <name type="scientific">Labrus bergylta</name>
    <name type="common">ballan wrasse</name>
    <dbReference type="NCBI Taxonomy" id="56723"/>
    <lineage>
        <taxon>Eukaryota</taxon>
        <taxon>Metazoa</taxon>
        <taxon>Chordata</taxon>
        <taxon>Craniata</taxon>
        <taxon>Vertebrata</taxon>
        <taxon>Euteleostomi</taxon>
        <taxon>Actinopterygii</taxon>
        <taxon>Neopterygii</taxon>
        <taxon>Teleostei</taxon>
        <taxon>Neoteleostei</taxon>
        <taxon>Acanthomorphata</taxon>
        <taxon>Eupercaria</taxon>
        <taxon>Labriformes</taxon>
        <taxon>Labridae</taxon>
        <taxon>Labrus</taxon>
    </lineage>
</organism>
<keyword evidence="5" id="KW-1015">Disulfide bond</keyword>
<name>A0A3Q3F594_9LABR</name>
<keyword evidence="2" id="KW-0732">Signal</keyword>
<keyword evidence="6" id="KW-0325">Glycoprotein</keyword>
<protein>
    <recommendedName>
        <fullName evidence="7">Ig-like domain-containing protein</fullName>
    </recommendedName>
</protein>
<dbReference type="PANTHER" id="PTHR23277">
    <property type="entry name" value="NECTIN-RELATED"/>
    <property type="match status" value="1"/>
</dbReference>
<dbReference type="InterPro" id="IPR036179">
    <property type="entry name" value="Ig-like_dom_sf"/>
</dbReference>
<reference evidence="8" key="1">
    <citation type="submission" date="2025-08" db="UniProtKB">
        <authorList>
            <consortium name="Ensembl"/>
        </authorList>
    </citation>
    <scope>IDENTIFICATION</scope>
</reference>
<proteinExistence type="predicted"/>
<dbReference type="InParanoid" id="A0A3Q3F594"/>
<dbReference type="GO" id="GO:0005912">
    <property type="term" value="C:adherens junction"/>
    <property type="evidence" value="ECO:0007669"/>
    <property type="project" value="TreeGrafter"/>
</dbReference>
<accession>A0A3Q3F594</accession>
<dbReference type="AlphaFoldDB" id="A0A3Q3F594"/>
<evidence type="ECO:0000259" key="7">
    <source>
        <dbReference type="PROSITE" id="PS50835"/>
    </source>
</evidence>
<evidence type="ECO:0000313" key="8">
    <source>
        <dbReference type="Ensembl" id="ENSLBEP00000014768.1"/>
    </source>
</evidence>